<dbReference type="Proteomes" id="UP001152622">
    <property type="component" value="Chromosome 17"/>
</dbReference>
<keyword evidence="3" id="KW-1185">Reference proteome</keyword>
<protein>
    <submittedName>
        <fullName evidence="2">Uncharacterized protein</fullName>
    </submittedName>
</protein>
<evidence type="ECO:0000256" key="1">
    <source>
        <dbReference type="SAM" id="MobiDB-lite"/>
    </source>
</evidence>
<proteinExistence type="predicted"/>
<feature type="compositionally biased region" description="Polar residues" evidence="1">
    <location>
        <begin position="208"/>
        <end position="221"/>
    </location>
</feature>
<feature type="compositionally biased region" description="Low complexity" evidence="1">
    <location>
        <begin position="180"/>
        <end position="189"/>
    </location>
</feature>
<comment type="caution">
    <text evidence="2">The sequence shown here is derived from an EMBL/GenBank/DDBJ whole genome shotgun (WGS) entry which is preliminary data.</text>
</comment>
<reference evidence="2" key="1">
    <citation type="journal article" date="2023" name="Science">
        <title>Genome structures resolve the early diversification of teleost fishes.</title>
        <authorList>
            <person name="Parey E."/>
            <person name="Louis A."/>
            <person name="Montfort J."/>
            <person name="Bouchez O."/>
            <person name="Roques C."/>
            <person name="Iampietro C."/>
            <person name="Lluch J."/>
            <person name="Castinel A."/>
            <person name="Donnadieu C."/>
            <person name="Desvignes T."/>
            <person name="Floi Bucao C."/>
            <person name="Jouanno E."/>
            <person name="Wen M."/>
            <person name="Mejri S."/>
            <person name="Dirks R."/>
            <person name="Jansen H."/>
            <person name="Henkel C."/>
            <person name="Chen W.J."/>
            <person name="Zahm M."/>
            <person name="Cabau C."/>
            <person name="Klopp C."/>
            <person name="Thompson A.W."/>
            <person name="Robinson-Rechavi M."/>
            <person name="Braasch I."/>
            <person name="Lecointre G."/>
            <person name="Bobe J."/>
            <person name="Postlethwait J.H."/>
            <person name="Berthelot C."/>
            <person name="Roest Crollius H."/>
            <person name="Guiguen Y."/>
        </authorList>
    </citation>
    <scope>NUCLEOTIDE SEQUENCE</scope>
    <source>
        <strain evidence="2">WJC10195</strain>
    </source>
</reference>
<name>A0A9Q1EH91_SYNKA</name>
<feature type="region of interest" description="Disordered" evidence="1">
    <location>
        <begin position="161"/>
        <end position="233"/>
    </location>
</feature>
<gene>
    <name evidence="2" type="ORF">SKAU_G00355080</name>
</gene>
<organism evidence="2 3">
    <name type="scientific">Synaphobranchus kaupii</name>
    <name type="common">Kaup's arrowtooth eel</name>
    <dbReference type="NCBI Taxonomy" id="118154"/>
    <lineage>
        <taxon>Eukaryota</taxon>
        <taxon>Metazoa</taxon>
        <taxon>Chordata</taxon>
        <taxon>Craniata</taxon>
        <taxon>Vertebrata</taxon>
        <taxon>Euteleostomi</taxon>
        <taxon>Actinopterygii</taxon>
        <taxon>Neopterygii</taxon>
        <taxon>Teleostei</taxon>
        <taxon>Anguilliformes</taxon>
        <taxon>Synaphobranchidae</taxon>
        <taxon>Synaphobranchus</taxon>
    </lineage>
</organism>
<accession>A0A9Q1EH91</accession>
<evidence type="ECO:0000313" key="2">
    <source>
        <dbReference type="EMBL" id="KAJ8338722.1"/>
    </source>
</evidence>
<evidence type="ECO:0000313" key="3">
    <source>
        <dbReference type="Proteomes" id="UP001152622"/>
    </source>
</evidence>
<dbReference type="EMBL" id="JAINUF010000017">
    <property type="protein sequence ID" value="KAJ8338722.1"/>
    <property type="molecule type" value="Genomic_DNA"/>
</dbReference>
<dbReference type="AlphaFoldDB" id="A0A9Q1EH91"/>
<feature type="compositionally biased region" description="Pro residues" evidence="1">
    <location>
        <begin position="190"/>
        <end position="204"/>
    </location>
</feature>
<sequence>MAVIKRVSGANVLWQLQACAPPVSEVFRERVAWSVARLRDSPMMPAAADRRQARQVAVAVVLCGSRVGVTYKADRNPSLLKKPRKIQSFPSAVPDAARSAVSLTLAWSEWHYITHHISVAFRTPSLLWKSSANANHHLEMRCFAEHRSVYLQCATAPPPLLPDGTAQRTLTELPPPQAPAPQLSLTSDPSSPPPKPLRPNPPHPQGSRPLSSASVIASNKNCGMDSTPPWTAL</sequence>